<sequence>MRDLHRCFSHSLLYTLPCITAFTANSKRRSDASIDSMYCNGYESLRSQWVAYWGRNDIHDTVCI</sequence>
<name>A0ACD1FXF7_9EURO</name>
<protein>
    <submittedName>
        <fullName evidence="1">Uncharacterized protein</fullName>
    </submittedName>
</protein>
<dbReference type="Proteomes" id="UP000249057">
    <property type="component" value="Unassembled WGS sequence"/>
</dbReference>
<evidence type="ECO:0000313" key="2">
    <source>
        <dbReference type="Proteomes" id="UP000249057"/>
    </source>
</evidence>
<accession>A0ACD1FXF7</accession>
<gene>
    <name evidence="1" type="ORF">BO95DRAFT_257952</name>
</gene>
<reference evidence="1" key="1">
    <citation type="submission" date="2018-02" db="EMBL/GenBank/DDBJ databases">
        <title>The genomes of Aspergillus section Nigri reveals drivers in fungal speciation.</title>
        <authorList>
            <consortium name="DOE Joint Genome Institute"/>
            <person name="Vesth T.C."/>
            <person name="Nybo J."/>
            <person name="Theobald S."/>
            <person name="Brandl J."/>
            <person name="Frisvad J.C."/>
            <person name="Nielsen K.F."/>
            <person name="Lyhne E.K."/>
            <person name="Kogle M.E."/>
            <person name="Kuo A."/>
            <person name="Riley R."/>
            <person name="Clum A."/>
            <person name="Nolan M."/>
            <person name="Lipzen A."/>
            <person name="Salamov A."/>
            <person name="Henrissat B."/>
            <person name="Wiebenga A."/>
            <person name="De vries R.P."/>
            <person name="Grigoriev I.V."/>
            <person name="Mortensen U.H."/>
            <person name="Andersen M.R."/>
            <person name="Baker S.E."/>
        </authorList>
    </citation>
    <scope>NUCLEOTIDE SEQUENCE</scope>
    <source>
        <strain evidence="1">CBS 621.78</strain>
    </source>
</reference>
<keyword evidence="2" id="KW-1185">Reference proteome</keyword>
<organism evidence="1 2">
    <name type="scientific">Aspergillus brunneoviolaceus CBS 621.78</name>
    <dbReference type="NCBI Taxonomy" id="1450534"/>
    <lineage>
        <taxon>Eukaryota</taxon>
        <taxon>Fungi</taxon>
        <taxon>Dikarya</taxon>
        <taxon>Ascomycota</taxon>
        <taxon>Pezizomycotina</taxon>
        <taxon>Eurotiomycetes</taxon>
        <taxon>Eurotiomycetidae</taxon>
        <taxon>Eurotiales</taxon>
        <taxon>Aspergillaceae</taxon>
        <taxon>Aspergillus</taxon>
        <taxon>Aspergillus subgen. Circumdati</taxon>
    </lineage>
</organism>
<evidence type="ECO:0000313" key="1">
    <source>
        <dbReference type="EMBL" id="RAH41664.1"/>
    </source>
</evidence>
<dbReference type="EMBL" id="KZ825384">
    <property type="protein sequence ID" value="RAH41664.1"/>
    <property type="molecule type" value="Genomic_DNA"/>
</dbReference>
<proteinExistence type="predicted"/>